<dbReference type="EMBL" id="JAWPEI010000002">
    <property type="protein sequence ID" value="KAK4733525.1"/>
    <property type="molecule type" value="Genomic_DNA"/>
</dbReference>
<accession>A0AAV9M644</accession>
<name>A0AAV9M644_9SOLN</name>
<dbReference type="AlphaFoldDB" id="A0AAV9M644"/>
<sequence>MNPSSFTSSSTIEDPENFIEELKKVFDVMHIADTERVELAAYQLKNVARTWFDQWKKGRAEGAPPASWDYFEEAFLGRFIPRELKEAKGSVAQRGNWAPACAKCGRTPPGKCRDGSTGCFKYGQEGYFMKDCPKNRQSNGNQVNRAQSSLIALPDRAAPRGATFGTGGGANRLYEITSRQEQENSPDVVTSMIKVFTLDVYALLDQEQVYLL</sequence>
<evidence type="ECO:0008006" key="3">
    <source>
        <dbReference type="Google" id="ProtNLM"/>
    </source>
</evidence>
<comment type="caution">
    <text evidence="1">The sequence shown here is derived from an EMBL/GenBank/DDBJ whole genome shotgun (WGS) entry which is preliminary data.</text>
</comment>
<gene>
    <name evidence="1" type="ORF">R3W88_007786</name>
</gene>
<dbReference type="Proteomes" id="UP001311915">
    <property type="component" value="Unassembled WGS sequence"/>
</dbReference>
<dbReference type="Gene3D" id="4.10.60.10">
    <property type="entry name" value="Zinc finger, CCHC-type"/>
    <property type="match status" value="1"/>
</dbReference>
<reference evidence="1 2" key="1">
    <citation type="submission" date="2023-10" db="EMBL/GenBank/DDBJ databases">
        <title>Genome-Wide Identification Analysis in wild type Solanum Pinnatisectum Reveals Some Genes Defensing Phytophthora Infestans.</title>
        <authorList>
            <person name="Sun C."/>
        </authorList>
    </citation>
    <scope>NUCLEOTIDE SEQUENCE [LARGE SCALE GENOMIC DNA]</scope>
    <source>
        <strain evidence="1">LQN</strain>
        <tissue evidence="1">Leaf</tissue>
    </source>
</reference>
<proteinExistence type="predicted"/>
<keyword evidence="2" id="KW-1185">Reference proteome</keyword>
<organism evidence="1 2">
    <name type="scientific">Solanum pinnatisectum</name>
    <name type="common">tansyleaf nightshade</name>
    <dbReference type="NCBI Taxonomy" id="50273"/>
    <lineage>
        <taxon>Eukaryota</taxon>
        <taxon>Viridiplantae</taxon>
        <taxon>Streptophyta</taxon>
        <taxon>Embryophyta</taxon>
        <taxon>Tracheophyta</taxon>
        <taxon>Spermatophyta</taxon>
        <taxon>Magnoliopsida</taxon>
        <taxon>eudicotyledons</taxon>
        <taxon>Gunneridae</taxon>
        <taxon>Pentapetalae</taxon>
        <taxon>asterids</taxon>
        <taxon>lamiids</taxon>
        <taxon>Solanales</taxon>
        <taxon>Solanaceae</taxon>
        <taxon>Solanoideae</taxon>
        <taxon>Solaneae</taxon>
        <taxon>Solanum</taxon>
    </lineage>
</organism>
<evidence type="ECO:0000313" key="2">
    <source>
        <dbReference type="Proteomes" id="UP001311915"/>
    </source>
</evidence>
<protein>
    <recommendedName>
        <fullName evidence="3">Gag-pol polyprotein</fullName>
    </recommendedName>
</protein>
<evidence type="ECO:0000313" key="1">
    <source>
        <dbReference type="EMBL" id="KAK4733525.1"/>
    </source>
</evidence>